<dbReference type="GeneID" id="63852998"/>
<dbReference type="GO" id="GO:0008270">
    <property type="term" value="F:zinc ion binding"/>
    <property type="evidence" value="ECO:0007669"/>
    <property type="project" value="UniProtKB-KW"/>
</dbReference>
<name>A0A9P4L3S7_9PLEO</name>
<comment type="caution">
    <text evidence="7">The sequence shown here is derived from an EMBL/GenBank/DDBJ whole genome shotgun (WGS) entry which is preliminary data.</text>
</comment>
<evidence type="ECO:0000256" key="1">
    <source>
        <dbReference type="ARBA" id="ARBA00022723"/>
    </source>
</evidence>
<evidence type="ECO:0000256" key="4">
    <source>
        <dbReference type="PROSITE-ProRule" id="PRU00134"/>
    </source>
</evidence>
<gene>
    <name evidence="7" type="ORF">K460DRAFT_389711</name>
</gene>
<dbReference type="SUPFAM" id="SSF144232">
    <property type="entry name" value="HIT/MYND zinc finger-like"/>
    <property type="match status" value="1"/>
</dbReference>
<evidence type="ECO:0000313" key="8">
    <source>
        <dbReference type="Proteomes" id="UP000800039"/>
    </source>
</evidence>
<protein>
    <recommendedName>
        <fullName evidence="6">MYND-type domain-containing protein</fullName>
    </recommendedName>
</protein>
<accession>A0A9P4L3S7</accession>
<dbReference type="Pfam" id="PF01753">
    <property type="entry name" value="zf-MYND"/>
    <property type="match status" value="1"/>
</dbReference>
<evidence type="ECO:0000256" key="2">
    <source>
        <dbReference type="ARBA" id="ARBA00022771"/>
    </source>
</evidence>
<organism evidence="7 8">
    <name type="scientific">Cucurbitaria berberidis CBS 394.84</name>
    <dbReference type="NCBI Taxonomy" id="1168544"/>
    <lineage>
        <taxon>Eukaryota</taxon>
        <taxon>Fungi</taxon>
        <taxon>Dikarya</taxon>
        <taxon>Ascomycota</taxon>
        <taxon>Pezizomycotina</taxon>
        <taxon>Dothideomycetes</taxon>
        <taxon>Pleosporomycetidae</taxon>
        <taxon>Pleosporales</taxon>
        <taxon>Pleosporineae</taxon>
        <taxon>Cucurbitariaceae</taxon>
        <taxon>Cucurbitaria</taxon>
    </lineage>
</organism>
<dbReference type="OrthoDB" id="432970at2759"/>
<sequence length="301" mass="34202">MESNLIPLDDFRLPGHPNARLKLNGSPLSIIDAGNFTEQSDSSNLTVTIGLATVLYNWCPDALAAFLDLDAWFSFTWNLSVQEGEPNETRWEIGRVGNQITFGTLKDQGEKWTLMLTYNVTMDGSDRGAWVPNSRESMQGDDDVTDPEEIDRLGKEWVREMVLKRRWETGKKIRHRFFIEYAPMDDVWGDGIPMNPHWLYRGLDLNECTNCRGSASSLQRCGRCGTATYCSSTCQRKDWAVHKDLCNMSMEDRGQALRITEKGGLIMWDVEKTMAEEGSEEESQNPNFAVPQLKHFDKSTA</sequence>
<dbReference type="PROSITE" id="PS01360">
    <property type="entry name" value="ZF_MYND_1"/>
    <property type="match status" value="1"/>
</dbReference>
<evidence type="ECO:0000313" key="7">
    <source>
        <dbReference type="EMBL" id="KAF1841266.1"/>
    </source>
</evidence>
<keyword evidence="3" id="KW-0862">Zinc</keyword>
<dbReference type="PROSITE" id="PS50865">
    <property type="entry name" value="ZF_MYND_2"/>
    <property type="match status" value="1"/>
</dbReference>
<evidence type="ECO:0000259" key="6">
    <source>
        <dbReference type="PROSITE" id="PS50865"/>
    </source>
</evidence>
<dbReference type="Proteomes" id="UP000800039">
    <property type="component" value="Unassembled WGS sequence"/>
</dbReference>
<dbReference type="EMBL" id="ML976619">
    <property type="protein sequence ID" value="KAF1841266.1"/>
    <property type="molecule type" value="Genomic_DNA"/>
</dbReference>
<feature type="region of interest" description="Disordered" evidence="5">
    <location>
        <begin position="275"/>
        <end position="301"/>
    </location>
</feature>
<dbReference type="AlphaFoldDB" id="A0A9P4L3S7"/>
<reference evidence="7" key="1">
    <citation type="submission" date="2020-01" db="EMBL/GenBank/DDBJ databases">
        <authorList>
            <consortium name="DOE Joint Genome Institute"/>
            <person name="Haridas S."/>
            <person name="Albert R."/>
            <person name="Binder M."/>
            <person name="Bloem J."/>
            <person name="Labutti K."/>
            <person name="Salamov A."/>
            <person name="Andreopoulos B."/>
            <person name="Baker S.E."/>
            <person name="Barry K."/>
            <person name="Bills G."/>
            <person name="Bluhm B.H."/>
            <person name="Cannon C."/>
            <person name="Castanera R."/>
            <person name="Culley D.E."/>
            <person name="Daum C."/>
            <person name="Ezra D."/>
            <person name="Gonzalez J.B."/>
            <person name="Henrissat B."/>
            <person name="Kuo A."/>
            <person name="Liang C."/>
            <person name="Lipzen A."/>
            <person name="Lutzoni F."/>
            <person name="Magnuson J."/>
            <person name="Mondo S."/>
            <person name="Nolan M."/>
            <person name="Ohm R."/>
            <person name="Pangilinan J."/>
            <person name="Park H.-J."/>
            <person name="Ramirez L."/>
            <person name="Alfaro M."/>
            <person name="Sun H."/>
            <person name="Tritt A."/>
            <person name="Yoshinaga Y."/>
            <person name="Zwiers L.-H."/>
            <person name="Turgeon B.G."/>
            <person name="Goodwin S.B."/>
            <person name="Spatafora J.W."/>
            <person name="Crous P.W."/>
            <person name="Grigoriev I.V."/>
        </authorList>
    </citation>
    <scope>NUCLEOTIDE SEQUENCE</scope>
    <source>
        <strain evidence="7">CBS 394.84</strain>
    </source>
</reference>
<keyword evidence="1" id="KW-0479">Metal-binding</keyword>
<keyword evidence="2 4" id="KW-0863">Zinc-finger</keyword>
<evidence type="ECO:0000256" key="5">
    <source>
        <dbReference type="SAM" id="MobiDB-lite"/>
    </source>
</evidence>
<evidence type="ECO:0000256" key="3">
    <source>
        <dbReference type="ARBA" id="ARBA00022833"/>
    </source>
</evidence>
<proteinExistence type="predicted"/>
<feature type="domain" description="MYND-type" evidence="6">
    <location>
        <begin position="208"/>
        <end position="246"/>
    </location>
</feature>
<feature type="non-terminal residue" evidence="7">
    <location>
        <position position="1"/>
    </location>
</feature>
<dbReference type="RefSeq" id="XP_040783829.1">
    <property type="nucleotide sequence ID" value="XM_040935747.1"/>
</dbReference>
<dbReference type="InterPro" id="IPR002893">
    <property type="entry name" value="Znf_MYND"/>
</dbReference>
<dbReference type="Gene3D" id="6.10.140.2220">
    <property type="match status" value="1"/>
</dbReference>
<keyword evidence="8" id="KW-1185">Reference proteome</keyword>